<feature type="non-terminal residue" evidence="3">
    <location>
        <position position="1"/>
    </location>
</feature>
<name>A0AAV0NRI0_9ROSI</name>
<feature type="compositionally biased region" description="Acidic residues" evidence="1">
    <location>
        <begin position="146"/>
        <end position="189"/>
    </location>
</feature>
<evidence type="ECO:0000259" key="2">
    <source>
        <dbReference type="Pfam" id="PF05699"/>
    </source>
</evidence>
<dbReference type="PANTHER" id="PTHR23272">
    <property type="entry name" value="BED FINGER-RELATED"/>
    <property type="match status" value="1"/>
</dbReference>
<protein>
    <recommendedName>
        <fullName evidence="2">HAT C-terminal dimerisation domain-containing protein</fullName>
    </recommendedName>
</protein>
<dbReference type="SUPFAM" id="SSF53098">
    <property type="entry name" value="Ribonuclease H-like"/>
    <property type="match status" value="1"/>
</dbReference>
<dbReference type="AlphaFoldDB" id="A0AAV0NRI0"/>
<dbReference type="PANTHER" id="PTHR23272:SF161">
    <property type="entry name" value="ZINC FINGER BED DOMAIN-CONTAINING PROTEIN RICESLEEPER 1-LIKE"/>
    <property type="match status" value="1"/>
</dbReference>
<feature type="domain" description="HAT C-terminal dimerisation" evidence="2">
    <location>
        <begin position="11"/>
        <end position="98"/>
    </location>
</feature>
<gene>
    <name evidence="3" type="ORF">LITE_LOCUS34803</name>
</gene>
<dbReference type="InterPro" id="IPR012337">
    <property type="entry name" value="RNaseH-like_sf"/>
</dbReference>
<dbReference type="Proteomes" id="UP001154282">
    <property type="component" value="Unassembled WGS sequence"/>
</dbReference>
<proteinExistence type="predicted"/>
<organism evidence="3 4">
    <name type="scientific">Linum tenue</name>
    <dbReference type="NCBI Taxonomy" id="586396"/>
    <lineage>
        <taxon>Eukaryota</taxon>
        <taxon>Viridiplantae</taxon>
        <taxon>Streptophyta</taxon>
        <taxon>Embryophyta</taxon>
        <taxon>Tracheophyta</taxon>
        <taxon>Spermatophyta</taxon>
        <taxon>Magnoliopsida</taxon>
        <taxon>eudicotyledons</taxon>
        <taxon>Gunneridae</taxon>
        <taxon>Pentapetalae</taxon>
        <taxon>rosids</taxon>
        <taxon>fabids</taxon>
        <taxon>Malpighiales</taxon>
        <taxon>Linaceae</taxon>
        <taxon>Linum</taxon>
    </lineage>
</organism>
<keyword evidence="4" id="KW-1185">Reference proteome</keyword>
<dbReference type="Pfam" id="PF05699">
    <property type="entry name" value="Dimer_Tnp_hAT"/>
    <property type="match status" value="1"/>
</dbReference>
<evidence type="ECO:0000313" key="3">
    <source>
        <dbReference type="EMBL" id="CAI0461132.1"/>
    </source>
</evidence>
<dbReference type="EMBL" id="CAMGYJ010000008">
    <property type="protein sequence ID" value="CAI0461132.1"/>
    <property type="molecule type" value="Genomic_DNA"/>
</dbReference>
<feature type="region of interest" description="Disordered" evidence="1">
    <location>
        <begin position="133"/>
        <end position="218"/>
    </location>
</feature>
<dbReference type="InterPro" id="IPR008906">
    <property type="entry name" value="HATC_C_dom"/>
</dbReference>
<evidence type="ECO:0000313" key="4">
    <source>
        <dbReference type="Proteomes" id="UP001154282"/>
    </source>
</evidence>
<comment type="caution">
    <text evidence="3">The sequence shown here is derived from an EMBL/GenBank/DDBJ whole genome shotgun (WGS) entry which is preliminary data.</text>
</comment>
<reference evidence="3" key="1">
    <citation type="submission" date="2022-08" db="EMBL/GenBank/DDBJ databases">
        <authorList>
            <person name="Gutierrez-Valencia J."/>
        </authorList>
    </citation>
    <scope>NUCLEOTIDE SEQUENCE</scope>
</reference>
<accession>A0AAV0NRI0</accession>
<sequence>QLQKGVRGSSELDIYLRDVDDAINEDDDDKKFNILKWWSRNSVRYPVLSEMVRDILAVPISSVASESAFSCGGRVLSPFRSSLNSNIVEALICAEDWIRYECGKNSGQVDDKEEDQEQIDYERVTSTFEARMESVGDMPSNIPIVVEEEDGDGEEEKEEEEEEEEEDEEDEAEDEAEDEEEDEEEDDNDVLLNTLKKQGCADVGGSRHISDGGASGQS</sequence>
<evidence type="ECO:0000256" key="1">
    <source>
        <dbReference type="SAM" id="MobiDB-lite"/>
    </source>
</evidence>
<dbReference type="GO" id="GO:0046983">
    <property type="term" value="F:protein dimerization activity"/>
    <property type="evidence" value="ECO:0007669"/>
    <property type="project" value="InterPro"/>
</dbReference>